<dbReference type="EMBL" id="JADAQX010000064">
    <property type="protein sequence ID" value="KAF8822319.1"/>
    <property type="molecule type" value="Genomic_DNA"/>
</dbReference>
<evidence type="ECO:0000313" key="1">
    <source>
        <dbReference type="EMBL" id="KAF8822319.1"/>
    </source>
</evidence>
<accession>A0ABQ7JED0</accession>
<reference evidence="1 2" key="1">
    <citation type="journal article" date="2020" name="bioRxiv">
        <title>Metabolic contributions of an alphaproteobacterial endosymbiont in the apicomplexan Cardiosporidium cionae.</title>
        <authorList>
            <person name="Hunter E.S."/>
            <person name="Paight C.J."/>
            <person name="Lane C.E."/>
        </authorList>
    </citation>
    <scope>NUCLEOTIDE SEQUENCE [LARGE SCALE GENOMIC DNA]</scope>
    <source>
        <strain evidence="1">ESH_2018</strain>
    </source>
</reference>
<proteinExistence type="predicted"/>
<dbReference type="Gene3D" id="2.60.120.590">
    <property type="entry name" value="Alpha-ketoglutarate-dependent dioxygenase AlkB-like"/>
    <property type="match status" value="1"/>
</dbReference>
<keyword evidence="2" id="KW-1185">Reference proteome</keyword>
<dbReference type="InterPro" id="IPR037151">
    <property type="entry name" value="AlkB-like_sf"/>
</dbReference>
<gene>
    <name evidence="1" type="ORF">IE077_004005</name>
</gene>
<sequence>MNRSLLALPSLPLMPESTMDPPATRLPLSKTPCKHWQYSSAVITPKEEAFLLEISKGLLHYHPPKLKGVMQDADSSISCDRVHLLHEIHMIDSVQSIPRPNSSESTILYTHLASVLPDSLLDRIRITWDCKTLPNCISVIRCLPSVAVPAFVDNPGAFEPYLSILCLESACPLEFIHLPEEAWNTPSETLEHSNGHSESSSALLHRCELLSIFQEERFRYTFSIPSTRTVCYSSKKRVKRKTTFLLMFRLLKPSQLLWTYSPLFWKRLPSPPVFSSLPSSKSDNGCSPISSSSLTQKNFPHTYVYNVYDCIASHFNHTR</sequence>
<protein>
    <submittedName>
        <fullName evidence="1">Uncharacterized protein</fullName>
    </submittedName>
</protein>
<evidence type="ECO:0000313" key="2">
    <source>
        <dbReference type="Proteomes" id="UP000823046"/>
    </source>
</evidence>
<organism evidence="1 2">
    <name type="scientific">Cardiosporidium cionae</name>
    <dbReference type="NCBI Taxonomy" id="476202"/>
    <lineage>
        <taxon>Eukaryota</taxon>
        <taxon>Sar</taxon>
        <taxon>Alveolata</taxon>
        <taxon>Apicomplexa</taxon>
        <taxon>Aconoidasida</taxon>
        <taxon>Nephromycida</taxon>
        <taxon>Cardiosporidium</taxon>
    </lineage>
</organism>
<comment type="caution">
    <text evidence="1">The sequence shown here is derived from an EMBL/GenBank/DDBJ whole genome shotgun (WGS) entry which is preliminary data.</text>
</comment>
<dbReference type="Proteomes" id="UP000823046">
    <property type="component" value="Unassembled WGS sequence"/>
</dbReference>
<name>A0ABQ7JED0_9APIC</name>